<comment type="caution">
    <text evidence="1">The sequence shown here is derived from an EMBL/GenBank/DDBJ whole genome shotgun (WGS) entry which is preliminary data.</text>
</comment>
<keyword evidence="2" id="KW-1185">Reference proteome</keyword>
<dbReference type="InterPro" id="IPR029083">
    <property type="entry name" value="Imm32"/>
</dbReference>
<gene>
    <name evidence="1" type="ORF">HNP48_000902</name>
</gene>
<dbReference type="AlphaFoldDB" id="A0A7X0U7S2"/>
<evidence type="ECO:0000313" key="2">
    <source>
        <dbReference type="Proteomes" id="UP000575083"/>
    </source>
</evidence>
<name>A0A7X0U7S2_9BURK</name>
<evidence type="ECO:0000313" key="1">
    <source>
        <dbReference type="EMBL" id="MBB6558238.1"/>
    </source>
</evidence>
<sequence length="84" mass="9188">MKLHGYPNEGEPQDTSASAELAEVTLEAAPNELRAMAAFFLTAADEMDRMGAAYDHLHLADAMPQFRNSPHLTVFRLLEDIGSA</sequence>
<proteinExistence type="predicted"/>
<dbReference type="Pfam" id="PF15566">
    <property type="entry name" value="Imm32"/>
    <property type="match status" value="1"/>
</dbReference>
<reference evidence="1 2" key="1">
    <citation type="submission" date="2020-08" db="EMBL/GenBank/DDBJ databases">
        <title>Functional genomics of gut bacteria from endangered species of beetles.</title>
        <authorList>
            <person name="Carlos-Shanley C."/>
        </authorList>
    </citation>
    <scope>NUCLEOTIDE SEQUENCE [LARGE SCALE GENOMIC DNA]</scope>
    <source>
        <strain evidence="1 2">S00198</strain>
    </source>
</reference>
<accession>A0A7X0U7S2</accession>
<organism evidence="1 2">
    <name type="scientific">Acidovorax soli</name>
    <dbReference type="NCBI Taxonomy" id="592050"/>
    <lineage>
        <taxon>Bacteria</taxon>
        <taxon>Pseudomonadati</taxon>
        <taxon>Pseudomonadota</taxon>
        <taxon>Betaproteobacteria</taxon>
        <taxon>Burkholderiales</taxon>
        <taxon>Comamonadaceae</taxon>
        <taxon>Acidovorax</taxon>
    </lineage>
</organism>
<dbReference type="EMBL" id="JACHLK010000002">
    <property type="protein sequence ID" value="MBB6558238.1"/>
    <property type="molecule type" value="Genomic_DNA"/>
</dbReference>
<dbReference type="RefSeq" id="WP_184855691.1">
    <property type="nucleotide sequence ID" value="NZ_JACHLK010000002.1"/>
</dbReference>
<dbReference type="Proteomes" id="UP000575083">
    <property type="component" value="Unassembled WGS sequence"/>
</dbReference>
<protein>
    <submittedName>
        <fullName evidence="1">Uncharacterized protein</fullName>
    </submittedName>
</protein>